<dbReference type="FunFam" id="1.10.287.810:FF:000001">
    <property type="entry name" value="mitochondrial import inner membrane translocase subunit TIM13"/>
    <property type="match status" value="1"/>
</dbReference>
<comment type="subunit">
    <text evidence="12">Heterohexamer.</text>
</comment>
<evidence type="ECO:0000259" key="14">
    <source>
        <dbReference type="Pfam" id="PF02953"/>
    </source>
</evidence>
<proteinExistence type="inferred from homology"/>
<evidence type="ECO:0000313" key="15">
    <source>
        <dbReference type="EMBL" id="GMK54977.1"/>
    </source>
</evidence>
<dbReference type="GO" id="GO:0042719">
    <property type="term" value="C:mitochondrial intermembrane space chaperone complex"/>
    <property type="evidence" value="ECO:0007669"/>
    <property type="project" value="UniProtKB-ARBA"/>
</dbReference>
<comment type="domain">
    <text evidence="12">The twin CX3C motif contains 4 conserved Cys residues that form 2 disulfide bonds in the mitochondrial intermembrane space.</text>
</comment>
<organism evidence="15 16">
    <name type="scientific">Cutaneotrichosporon spelunceum</name>
    <dbReference type="NCBI Taxonomy" id="1672016"/>
    <lineage>
        <taxon>Eukaryota</taxon>
        <taxon>Fungi</taxon>
        <taxon>Dikarya</taxon>
        <taxon>Basidiomycota</taxon>
        <taxon>Agaricomycotina</taxon>
        <taxon>Tremellomycetes</taxon>
        <taxon>Trichosporonales</taxon>
        <taxon>Trichosporonaceae</taxon>
        <taxon>Cutaneotrichosporon</taxon>
    </lineage>
</organism>
<evidence type="ECO:0000313" key="16">
    <source>
        <dbReference type="Proteomes" id="UP001222932"/>
    </source>
</evidence>
<evidence type="ECO:0000256" key="8">
    <source>
        <dbReference type="ARBA" id="ARBA00023010"/>
    </source>
</evidence>
<protein>
    <recommendedName>
        <fullName evidence="12">Mitochondrial import inner membrane translocase subunit</fullName>
    </recommendedName>
</protein>
<comment type="caution">
    <text evidence="15">The sequence shown here is derived from an EMBL/GenBank/DDBJ whole genome shotgun (WGS) entry which is preliminary data.</text>
</comment>
<comment type="subcellular location">
    <subcellularLocation>
        <location evidence="1 12">Mitochondrion inner membrane</location>
        <topology evidence="1 12">Peripheral membrane protein</topology>
        <orientation evidence="1 12">Intermembrane side</orientation>
    </subcellularLocation>
</comment>
<evidence type="ECO:0000256" key="6">
    <source>
        <dbReference type="ARBA" id="ARBA00022833"/>
    </source>
</evidence>
<evidence type="ECO:0000256" key="13">
    <source>
        <dbReference type="SAM" id="MobiDB-lite"/>
    </source>
</evidence>
<dbReference type="GO" id="GO:0045039">
    <property type="term" value="P:protein insertion into mitochondrial inner membrane"/>
    <property type="evidence" value="ECO:0007669"/>
    <property type="project" value="UniProtKB-ARBA"/>
</dbReference>
<evidence type="ECO:0000256" key="11">
    <source>
        <dbReference type="ARBA" id="ARBA00023186"/>
    </source>
</evidence>
<feature type="region of interest" description="Disordered" evidence="13">
    <location>
        <begin position="1"/>
        <end position="24"/>
    </location>
</feature>
<gene>
    <name evidence="15" type="primary">TIM13</name>
    <name evidence="15" type="ORF">CspeluHIS016_0200330</name>
</gene>
<keyword evidence="10 12" id="KW-1015">Disulfide bond</keyword>
<feature type="compositionally biased region" description="Polar residues" evidence="13">
    <location>
        <begin position="1"/>
        <end position="13"/>
    </location>
</feature>
<comment type="similarity">
    <text evidence="2 12">Belongs to the small Tim family.</text>
</comment>
<evidence type="ECO:0000256" key="10">
    <source>
        <dbReference type="ARBA" id="ARBA00023157"/>
    </source>
</evidence>
<keyword evidence="3 12" id="KW-0813">Transport</keyword>
<keyword evidence="16" id="KW-1185">Reference proteome</keyword>
<evidence type="ECO:0000256" key="3">
    <source>
        <dbReference type="ARBA" id="ARBA00022448"/>
    </source>
</evidence>
<evidence type="ECO:0000256" key="9">
    <source>
        <dbReference type="ARBA" id="ARBA00023128"/>
    </source>
</evidence>
<reference evidence="15" key="2">
    <citation type="submission" date="2023-06" db="EMBL/GenBank/DDBJ databases">
        <authorList>
            <person name="Kobayashi Y."/>
            <person name="Kayamori A."/>
            <person name="Aoki K."/>
            <person name="Shiwa Y."/>
            <person name="Fujita N."/>
            <person name="Sugita T."/>
            <person name="Iwasaki W."/>
            <person name="Tanaka N."/>
            <person name="Takashima M."/>
        </authorList>
    </citation>
    <scope>NUCLEOTIDE SEQUENCE</scope>
    <source>
        <strain evidence="15">HIS016</strain>
    </source>
</reference>
<keyword evidence="11 12" id="KW-0143">Chaperone</keyword>
<evidence type="ECO:0000256" key="4">
    <source>
        <dbReference type="ARBA" id="ARBA00022723"/>
    </source>
</evidence>
<feature type="domain" description="Tim10-like" evidence="14">
    <location>
        <begin position="28"/>
        <end position="88"/>
    </location>
</feature>
<evidence type="ECO:0000256" key="5">
    <source>
        <dbReference type="ARBA" id="ARBA00022792"/>
    </source>
</evidence>
<evidence type="ECO:0000256" key="1">
    <source>
        <dbReference type="ARBA" id="ARBA00004137"/>
    </source>
</evidence>
<dbReference type="GO" id="GO:0046872">
    <property type="term" value="F:metal ion binding"/>
    <property type="evidence" value="ECO:0007669"/>
    <property type="project" value="UniProtKB-KW"/>
</dbReference>
<evidence type="ECO:0000256" key="12">
    <source>
        <dbReference type="RuleBase" id="RU367043"/>
    </source>
</evidence>
<dbReference type="GO" id="GO:0005743">
    <property type="term" value="C:mitochondrial inner membrane"/>
    <property type="evidence" value="ECO:0007669"/>
    <property type="project" value="UniProtKB-SubCell"/>
</dbReference>
<accession>A0AAD3TQJ8</accession>
<keyword evidence="8 12" id="KW-0811">Translocation</keyword>
<evidence type="ECO:0000256" key="7">
    <source>
        <dbReference type="ARBA" id="ARBA00022927"/>
    </source>
</evidence>
<dbReference type="Proteomes" id="UP001222932">
    <property type="component" value="Unassembled WGS sequence"/>
</dbReference>
<dbReference type="InterPro" id="IPR004217">
    <property type="entry name" value="Tim10-like"/>
</dbReference>
<dbReference type="AlphaFoldDB" id="A0AAD3TQJ8"/>
<dbReference type="EMBL" id="BTCM01000002">
    <property type="protein sequence ID" value="GMK54977.1"/>
    <property type="molecule type" value="Genomic_DNA"/>
</dbReference>
<sequence length="99" mass="11040">MSFFRGTNPTTGPQPALSMQARKEEVKQQIQQELAVASAQQLVTKMTENCFAKCVPRPSTSLSGGEERCLSSCMQLYMAAFDKISQTYVTRITKEGRKQ</sequence>
<dbReference type="Pfam" id="PF02953">
    <property type="entry name" value="zf-Tim10_DDP"/>
    <property type="match status" value="1"/>
</dbReference>
<dbReference type="InterPro" id="IPR035427">
    <property type="entry name" value="Tim10-like_dom_sf"/>
</dbReference>
<keyword evidence="5 12" id="KW-0999">Mitochondrion inner membrane</keyword>
<keyword evidence="7 12" id="KW-0653">Protein transport</keyword>
<dbReference type="SUPFAM" id="SSF144122">
    <property type="entry name" value="Tim10-like"/>
    <property type="match status" value="1"/>
</dbReference>
<keyword evidence="6" id="KW-0862">Zinc</keyword>
<keyword evidence="5 12" id="KW-0472">Membrane</keyword>
<reference evidence="15" key="1">
    <citation type="journal article" date="2023" name="BMC Genomics">
        <title>Chromosome-level genome assemblies of Cutaneotrichosporon spp. (Trichosporonales, Basidiomycota) reveal imbalanced evolution between nucleotide sequences and chromosome synteny.</title>
        <authorList>
            <person name="Kobayashi Y."/>
            <person name="Kayamori A."/>
            <person name="Aoki K."/>
            <person name="Shiwa Y."/>
            <person name="Matsutani M."/>
            <person name="Fujita N."/>
            <person name="Sugita T."/>
            <person name="Iwasaki W."/>
            <person name="Tanaka N."/>
            <person name="Takashima M."/>
        </authorList>
    </citation>
    <scope>NUCLEOTIDE SEQUENCE</scope>
    <source>
        <strain evidence="15">HIS016</strain>
    </source>
</reference>
<name>A0AAD3TQJ8_9TREE</name>
<dbReference type="GO" id="GO:0015031">
    <property type="term" value="P:protein transport"/>
    <property type="evidence" value="ECO:0007669"/>
    <property type="project" value="UniProtKB-KW"/>
</dbReference>
<keyword evidence="9 12" id="KW-0496">Mitochondrion</keyword>
<comment type="function">
    <text evidence="12">Mitochondrial intermembrane chaperone that participates in the import and insertion of some multi-pass transmembrane proteins into the mitochondrial inner membrane. Also required for the transfer of beta-barrel precursors from the TOM complex to the sorting and assembly machinery (SAM complex) of the outer membrane. Acts as a chaperone-like protein that protects the hydrophobic precursors from aggregation and guide them through the mitochondrial intermembrane space.</text>
</comment>
<dbReference type="Gene3D" id="1.10.287.810">
    <property type="entry name" value="Mitochondrial import inner membrane translocase subunit tim13 like domains"/>
    <property type="match status" value="1"/>
</dbReference>
<keyword evidence="4" id="KW-0479">Metal-binding</keyword>
<evidence type="ECO:0000256" key="2">
    <source>
        <dbReference type="ARBA" id="ARBA00006720"/>
    </source>
</evidence>